<sequence length="355" mass="38626">MKKSSAWISIALTGSLITGGAVYATTYKSDKHGVITRVVDGDTVDMTIAGTQTRVRLLNIDTPETVDPSKAVECLGPEASEHLESLLQPGDKVELQYDVEREDRYGRTLAAVYKDDEFINRSIAAAGLGIAVKYEPNTKFYHEVLAGQLEAEAQTSGLFSPEVSCAIPSQVGNALTELDQVPSEAATTVEEAESMAADAAAAAAAGLLVSKSLKSLTPDTHPVTYALLAKKFPNALSKLDSSVQKAQDLEGQHSERHRELVKEEKERKKKEAEAKAKREAEKKAKREAQEAAERQAAQQAAERRATERRAAERRSTPQPRTTTPRRIEPKRPSVPKNYTGPRCYAPGGKTWKPCG</sequence>
<evidence type="ECO:0000256" key="2">
    <source>
        <dbReference type="SAM" id="SignalP"/>
    </source>
</evidence>
<dbReference type="GO" id="GO:0003676">
    <property type="term" value="F:nucleic acid binding"/>
    <property type="evidence" value="ECO:0007669"/>
    <property type="project" value="InterPro"/>
</dbReference>
<dbReference type="SMART" id="SM00318">
    <property type="entry name" value="SNc"/>
    <property type="match status" value="1"/>
</dbReference>
<dbReference type="InterPro" id="IPR035437">
    <property type="entry name" value="SNase_OB-fold_sf"/>
</dbReference>
<organism evidence="4 5">
    <name type="scientific">Glutamicibacter arilaitensis</name>
    <dbReference type="NCBI Taxonomy" id="256701"/>
    <lineage>
        <taxon>Bacteria</taxon>
        <taxon>Bacillati</taxon>
        <taxon>Actinomycetota</taxon>
        <taxon>Actinomycetes</taxon>
        <taxon>Micrococcales</taxon>
        <taxon>Micrococcaceae</taxon>
        <taxon>Glutamicibacter</taxon>
    </lineage>
</organism>
<evidence type="ECO:0000259" key="3">
    <source>
        <dbReference type="PROSITE" id="PS50830"/>
    </source>
</evidence>
<dbReference type="RefSeq" id="WP_102597733.1">
    <property type="nucleotide sequence ID" value="NZ_JBQQOM010000019.1"/>
</dbReference>
<dbReference type="Pfam" id="PF00565">
    <property type="entry name" value="SNase"/>
    <property type="match status" value="1"/>
</dbReference>
<dbReference type="SUPFAM" id="SSF50199">
    <property type="entry name" value="Staphylococcal nuclease"/>
    <property type="match status" value="1"/>
</dbReference>
<dbReference type="PROSITE" id="PS01123">
    <property type="entry name" value="TNASE_1"/>
    <property type="match status" value="1"/>
</dbReference>
<evidence type="ECO:0000256" key="1">
    <source>
        <dbReference type="SAM" id="MobiDB-lite"/>
    </source>
</evidence>
<name>A0A2N7S4L4_9MICC</name>
<dbReference type="InterPro" id="IPR016071">
    <property type="entry name" value="Staphylococal_nuclease_OB-fold"/>
</dbReference>
<evidence type="ECO:0000313" key="4">
    <source>
        <dbReference type="EMBL" id="PMQ21085.1"/>
    </source>
</evidence>
<dbReference type="InterPro" id="IPR002071">
    <property type="entry name" value="Thermonucl_AS"/>
</dbReference>
<dbReference type="PROSITE" id="PS50830">
    <property type="entry name" value="TNASE_3"/>
    <property type="match status" value="1"/>
</dbReference>
<dbReference type="PROSITE" id="PS01284">
    <property type="entry name" value="TNASE_2"/>
    <property type="match status" value="1"/>
</dbReference>
<proteinExistence type="predicted"/>
<feature type="compositionally biased region" description="Basic and acidic residues" evidence="1">
    <location>
        <begin position="247"/>
        <end position="293"/>
    </location>
</feature>
<accession>A0A2N7S4L4</accession>
<reference evidence="4 5" key="1">
    <citation type="journal article" date="2017" name="Elife">
        <title>Extensive horizontal gene transfer in cheese-associated bacteria.</title>
        <authorList>
            <person name="Bonham K.S."/>
            <person name="Wolfe B.E."/>
            <person name="Dutton R.J."/>
        </authorList>
    </citation>
    <scope>NUCLEOTIDE SEQUENCE [LARGE SCALE GENOMIC DNA]</scope>
    <source>
        <strain evidence="4 5">JB182</strain>
    </source>
</reference>
<feature type="region of interest" description="Disordered" evidence="1">
    <location>
        <begin position="243"/>
        <end position="355"/>
    </location>
</feature>
<evidence type="ECO:0000313" key="5">
    <source>
        <dbReference type="Proteomes" id="UP000235739"/>
    </source>
</evidence>
<dbReference type="Proteomes" id="UP000235739">
    <property type="component" value="Unassembled WGS sequence"/>
</dbReference>
<protein>
    <recommendedName>
        <fullName evidence="3">TNase-like domain-containing protein</fullName>
    </recommendedName>
</protein>
<feature type="compositionally biased region" description="Basic and acidic residues" evidence="1">
    <location>
        <begin position="301"/>
        <end position="315"/>
    </location>
</feature>
<dbReference type="Gene3D" id="2.40.50.90">
    <property type="match status" value="1"/>
</dbReference>
<gene>
    <name evidence="4" type="ORF">CIK84_05780</name>
</gene>
<dbReference type="AlphaFoldDB" id="A0A2N7S4L4"/>
<dbReference type="GO" id="GO:0004518">
    <property type="term" value="F:nuclease activity"/>
    <property type="evidence" value="ECO:0007669"/>
    <property type="project" value="InterPro"/>
</dbReference>
<feature type="chain" id="PRO_5039561755" description="TNase-like domain-containing protein" evidence="2">
    <location>
        <begin position="25"/>
        <end position="355"/>
    </location>
</feature>
<feature type="domain" description="TNase-like" evidence="3">
    <location>
        <begin position="29"/>
        <end position="161"/>
    </location>
</feature>
<keyword evidence="2" id="KW-0732">Signal</keyword>
<dbReference type="EMBL" id="PNQX01000001">
    <property type="protein sequence ID" value="PMQ21085.1"/>
    <property type="molecule type" value="Genomic_DNA"/>
</dbReference>
<comment type="caution">
    <text evidence="4">The sequence shown here is derived from an EMBL/GenBank/DDBJ whole genome shotgun (WGS) entry which is preliminary data.</text>
</comment>
<feature type="signal peptide" evidence="2">
    <location>
        <begin position="1"/>
        <end position="24"/>
    </location>
</feature>